<proteinExistence type="predicted"/>
<dbReference type="GO" id="GO:0003677">
    <property type="term" value="F:DNA binding"/>
    <property type="evidence" value="ECO:0007669"/>
    <property type="project" value="UniProtKB-KW"/>
</dbReference>
<dbReference type="PANTHER" id="PTHR30595">
    <property type="entry name" value="GLPR-RELATED TRANSCRIPTIONAL REPRESSOR"/>
    <property type="match status" value="1"/>
</dbReference>
<comment type="caution">
    <text evidence="1">The sequence shown here is derived from an EMBL/GenBank/DDBJ whole genome shotgun (WGS) entry which is preliminary data.</text>
</comment>
<dbReference type="Pfam" id="PF13749">
    <property type="entry name" value="HATPase_c_4"/>
    <property type="match status" value="1"/>
</dbReference>
<protein>
    <submittedName>
        <fullName evidence="1">Winged helix-turn-helix DNA-binding protein</fullName>
    </submittedName>
</protein>
<gene>
    <name evidence="1" type="ORF">B0H50_12711</name>
</gene>
<dbReference type="SUPFAM" id="SSF46785">
    <property type="entry name" value="Winged helix' DNA-binding domain"/>
    <property type="match status" value="1"/>
</dbReference>
<dbReference type="InterPro" id="IPR038475">
    <property type="entry name" value="RecG_C_sf"/>
</dbReference>
<organism evidence="1 2">
    <name type="scientific">Hallerella porci</name>
    <dbReference type="NCBI Taxonomy" id="1945871"/>
    <lineage>
        <taxon>Bacteria</taxon>
        <taxon>Pseudomonadati</taxon>
        <taxon>Fibrobacterota</taxon>
        <taxon>Fibrobacteria</taxon>
        <taxon>Fibrobacterales</taxon>
        <taxon>Fibrobacteraceae</taxon>
        <taxon>Hallerella</taxon>
    </lineage>
</organism>
<dbReference type="PANTHER" id="PTHR30595:SF6">
    <property type="entry name" value="SCHLAFEN ALBA-2 DOMAIN-CONTAINING PROTEIN"/>
    <property type="match status" value="1"/>
</dbReference>
<evidence type="ECO:0000313" key="2">
    <source>
        <dbReference type="Proteomes" id="UP000245523"/>
    </source>
</evidence>
<dbReference type="Pfam" id="PF13412">
    <property type="entry name" value="HTH_24"/>
    <property type="match status" value="1"/>
</dbReference>
<sequence>MREAVYNALMHSNYSSGVPIQIRIHENEVLISNDCVFPANWTAETLMQRHRSEQYNPKIANAFFRAGYVEAWGRGIENMCRLCKDYGVKTEYTVHPGDVMLAFFAKQETAATQSATQSTTQSATQSTQKYLPIEIKLMHYLVANPRATQGQIAKYLGMNLNTTKYYLNKLGKLEVPAIKHEGTTRKGSWMVLIDLENL</sequence>
<dbReference type="EMBL" id="QGHD01000027">
    <property type="protein sequence ID" value="PWK93496.1"/>
    <property type="molecule type" value="Genomic_DNA"/>
</dbReference>
<name>A0ABX5LP96_9BACT</name>
<evidence type="ECO:0000313" key="1">
    <source>
        <dbReference type="EMBL" id="PWK93496.1"/>
    </source>
</evidence>
<reference evidence="1 2" key="1">
    <citation type="submission" date="2018-05" db="EMBL/GenBank/DDBJ databases">
        <title>Animal gut microbial communities from fecal samples from Wisconsin, USA.</title>
        <authorList>
            <person name="Neumann A."/>
        </authorList>
    </citation>
    <scope>NUCLEOTIDE SEQUENCE [LARGE SCALE GENOMIC DNA]</scope>
    <source>
        <strain evidence="1 2">UWS4</strain>
    </source>
</reference>
<keyword evidence="1" id="KW-0238">DNA-binding</keyword>
<dbReference type="Proteomes" id="UP000245523">
    <property type="component" value="Unassembled WGS sequence"/>
</dbReference>
<keyword evidence="2" id="KW-1185">Reference proteome</keyword>
<accession>A0ABX5LP96</accession>
<dbReference type="Gene3D" id="3.30.565.60">
    <property type="match status" value="1"/>
</dbReference>
<dbReference type="InterPro" id="IPR036390">
    <property type="entry name" value="WH_DNA-bd_sf"/>
</dbReference>